<evidence type="ECO:0000313" key="2">
    <source>
        <dbReference type="EMBL" id="MBW8192393.1"/>
    </source>
</evidence>
<evidence type="ECO:0008006" key="4">
    <source>
        <dbReference type="Google" id="ProtNLM"/>
    </source>
</evidence>
<proteinExistence type="predicted"/>
<dbReference type="EMBL" id="JAHZSS010000022">
    <property type="protein sequence ID" value="MBW8192393.1"/>
    <property type="molecule type" value="Genomic_DNA"/>
</dbReference>
<dbReference type="RefSeq" id="WP_220105018.1">
    <property type="nucleotide sequence ID" value="NZ_JAHZSS010000022.1"/>
</dbReference>
<evidence type="ECO:0000313" key="3">
    <source>
        <dbReference type="Proteomes" id="UP001166251"/>
    </source>
</evidence>
<name>A0ABS7EJ65_9GAMM</name>
<sequence length="174" mass="19372">MRYLPTLIFLGAGLVTGLAQAADAQKIGSTLNEKVELALSDIPPQALAAAKAIQPDFQVQEAEKELKHGKTYLDLEGVKRGDVAVEFDMLLQDGKWVVVEMQRDLTVNATPYGVMTALRAEFPEFQPARIIESDQLNGTVVYEFYGVQADGSEVRREVKFADDVAQYLQQEWQH</sequence>
<feature type="chain" id="PRO_5047293176" description="Beta-lactamase-inhibitor-like PepSY-like domain-containing protein" evidence="1">
    <location>
        <begin position="22"/>
        <end position="174"/>
    </location>
</feature>
<protein>
    <recommendedName>
        <fullName evidence="4">Beta-lactamase-inhibitor-like PepSY-like domain-containing protein</fullName>
    </recommendedName>
</protein>
<organism evidence="2 3">
    <name type="scientific">Neiella holothuriorum</name>
    <dbReference type="NCBI Taxonomy" id="2870530"/>
    <lineage>
        <taxon>Bacteria</taxon>
        <taxon>Pseudomonadati</taxon>
        <taxon>Pseudomonadota</taxon>
        <taxon>Gammaproteobacteria</taxon>
        <taxon>Alteromonadales</taxon>
        <taxon>Echinimonadaceae</taxon>
        <taxon>Neiella</taxon>
    </lineage>
</organism>
<reference evidence="2" key="1">
    <citation type="submission" date="2021-07" db="EMBL/GenBank/DDBJ databases">
        <title>Neiella marina sp. nov., isolated from the intestinal content of sea cucumber Apostichopus japonicus.</title>
        <authorList>
            <person name="Bai X."/>
        </authorList>
    </citation>
    <scope>NUCLEOTIDE SEQUENCE</scope>
    <source>
        <strain evidence="2">126</strain>
    </source>
</reference>
<accession>A0ABS7EJ65</accession>
<keyword evidence="1" id="KW-0732">Signal</keyword>
<keyword evidence="3" id="KW-1185">Reference proteome</keyword>
<dbReference type="Proteomes" id="UP001166251">
    <property type="component" value="Unassembled WGS sequence"/>
</dbReference>
<gene>
    <name evidence="2" type="ORF">K0504_15245</name>
</gene>
<dbReference type="SUPFAM" id="SSF160574">
    <property type="entry name" value="BT0923-like"/>
    <property type="match status" value="1"/>
</dbReference>
<evidence type="ECO:0000256" key="1">
    <source>
        <dbReference type="SAM" id="SignalP"/>
    </source>
</evidence>
<feature type="signal peptide" evidence="1">
    <location>
        <begin position="1"/>
        <end position="21"/>
    </location>
</feature>
<comment type="caution">
    <text evidence="2">The sequence shown here is derived from an EMBL/GenBank/DDBJ whole genome shotgun (WGS) entry which is preliminary data.</text>
</comment>